<sequence>IVESAKDLFLILRDLEKKDPEELQRLYNEYVVELGEKIKVLQTKLEIRQLFKEVQEEQSLQQLQLVEVNK</sequence>
<gene>
    <name evidence="1" type="ORF">RPERSI_LOCUS23886</name>
</gene>
<keyword evidence="2" id="KW-1185">Reference proteome</keyword>
<organism evidence="1 2">
    <name type="scientific">Racocetra persica</name>
    <dbReference type="NCBI Taxonomy" id="160502"/>
    <lineage>
        <taxon>Eukaryota</taxon>
        <taxon>Fungi</taxon>
        <taxon>Fungi incertae sedis</taxon>
        <taxon>Mucoromycota</taxon>
        <taxon>Glomeromycotina</taxon>
        <taxon>Glomeromycetes</taxon>
        <taxon>Diversisporales</taxon>
        <taxon>Gigasporaceae</taxon>
        <taxon>Racocetra</taxon>
    </lineage>
</organism>
<name>A0ACA9RWJ0_9GLOM</name>
<proteinExistence type="predicted"/>
<accession>A0ACA9RWJ0</accession>
<dbReference type="EMBL" id="CAJVQC010075565">
    <property type="protein sequence ID" value="CAG8813955.1"/>
    <property type="molecule type" value="Genomic_DNA"/>
</dbReference>
<comment type="caution">
    <text evidence="1">The sequence shown here is derived from an EMBL/GenBank/DDBJ whole genome shotgun (WGS) entry which is preliminary data.</text>
</comment>
<dbReference type="Proteomes" id="UP000789920">
    <property type="component" value="Unassembled WGS sequence"/>
</dbReference>
<evidence type="ECO:0000313" key="2">
    <source>
        <dbReference type="Proteomes" id="UP000789920"/>
    </source>
</evidence>
<evidence type="ECO:0000313" key="1">
    <source>
        <dbReference type="EMBL" id="CAG8813955.1"/>
    </source>
</evidence>
<protein>
    <submittedName>
        <fullName evidence="1">20440_t:CDS:1</fullName>
    </submittedName>
</protein>
<feature type="non-terminal residue" evidence="1">
    <location>
        <position position="1"/>
    </location>
</feature>
<reference evidence="1" key="1">
    <citation type="submission" date="2021-06" db="EMBL/GenBank/DDBJ databases">
        <authorList>
            <person name="Kallberg Y."/>
            <person name="Tangrot J."/>
            <person name="Rosling A."/>
        </authorList>
    </citation>
    <scope>NUCLEOTIDE SEQUENCE</scope>
    <source>
        <strain evidence="1">MA461A</strain>
    </source>
</reference>